<dbReference type="Proteomes" id="UP000481153">
    <property type="component" value="Unassembled WGS sequence"/>
</dbReference>
<evidence type="ECO:0000313" key="5">
    <source>
        <dbReference type="EMBL" id="KAF0730036.1"/>
    </source>
</evidence>
<dbReference type="InterPro" id="IPR000073">
    <property type="entry name" value="AB_hydrolase_1"/>
</dbReference>
<evidence type="ECO:0000259" key="4">
    <source>
        <dbReference type="Pfam" id="PF00561"/>
    </source>
</evidence>
<dbReference type="Gene3D" id="3.40.50.1820">
    <property type="entry name" value="alpha/beta hydrolase"/>
    <property type="match status" value="1"/>
</dbReference>
<sequence>MALRAFLVVIVGVVAANAGGIQWQVCPHSADPLMECGRLAVPLDHLDPSNPATIEIALQRYRTTLPSKGTILVNPGGPGSSGLSLARPEFLVLTGGEYDILGFDPRGVGASQAALCTQTVYTGIQDARSLKAKPVPFEEPGGETSIDRYAVDYALQVKRCERFDGKLLKYLSTSYVARDMDAIRAALGEQVLHYYGISYGTFLGLTYVNMFPDRVGRIVIDSALDPQLYLGPTPALMSKSATAQDAVFEGFCKACEAAGAQFCPLATESLSVSQRLRSFFKQVAAMPLILSAGDDWTSISSQEIRQQVFDSMEAPSRWPQLADLLQSYLNGTATSPARPASCQAEATTLYSGEDVEWGIYVANDGDNSATTAQDWEDHLKLIQMISPLFGGAWFVQALFAKFWTIRPVERYVGPWNNTLRSRILILNNEKDPETQLEGAQAVAAALG</sequence>
<keyword evidence="6" id="KW-1185">Reference proteome</keyword>
<dbReference type="PANTHER" id="PTHR43248:SF25">
    <property type="entry name" value="AB HYDROLASE-1 DOMAIN-CONTAINING PROTEIN-RELATED"/>
    <property type="match status" value="1"/>
</dbReference>
<evidence type="ECO:0000313" key="6">
    <source>
        <dbReference type="Proteomes" id="UP000481153"/>
    </source>
</evidence>
<comment type="similarity">
    <text evidence="1">Belongs to the peptidase S33 family.</text>
</comment>
<accession>A0A6G0WRK2</accession>
<dbReference type="SUPFAM" id="SSF53474">
    <property type="entry name" value="alpha/beta-Hydrolases"/>
    <property type="match status" value="1"/>
</dbReference>
<proteinExistence type="inferred from homology"/>
<dbReference type="AlphaFoldDB" id="A0A6G0WRK2"/>
<dbReference type="InterPro" id="IPR029058">
    <property type="entry name" value="AB_hydrolase_fold"/>
</dbReference>
<dbReference type="InterPro" id="IPR051601">
    <property type="entry name" value="Serine_prot/Carboxylest_S33"/>
</dbReference>
<evidence type="ECO:0000256" key="2">
    <source>
        <dbReference type="ARBA" id="ARBA00022801"/>
    </source>
</evidence>
<evidence type="ECO:0000256" key="3">
    <source>
        <dbReference type="SAM" id="SignalP"/>
    </source>
</evidence>
<keyword evidence="3" id="KW-0732">Signal</keyword>
<dbReference type="Pfam" id="PF00561">
    <property type="entry name" value="Abhydrolase_1"/>
    <property type="match status" value="1"/>
</dbReference>
<evidence type="ECO:0000256" key="1">
    <source>
        <dbReference type="ARBA" id="ARBA00010088"/>
    </source>
</evidence>
<feature type="chain" id="PRO_5026200742" description="AB hydrolase-1 domain-containing protein" evidence="3">
    <location>
        <begin position="19"/>
        <end position="447"/>
    </location>
</feature>
<dbReference type="PANTHER" id="PTHR43248">
    <property type="entry name" value="2-SUCCINYL-6-HYDROXY-2,4-CYCLOHEXADIENE-1-CARBOXYLATE SYNTHASE"/>
    <property type="match status" value="1"/>
</dbReference>
<dbReference type="EMBL" id="VJMJ01000157">
    <property type="protein sequence ID" value="KAF0730036.1"/>
    <property type="molecule type" value="Genomic_DNA"/>
</dbReference>
<dbReference type="GO" id="GO:0016787">
    <property type="term" value="F:hydrolase activity"/>
    <property type="evidence" value="ECO:0007669"/>
    <property type="project" value="UniProtKB-KW"/>
</dbReference>
<protein>
    <recommendedName>
        <fullName evidence="4">AB hydrolase-1 domain-containing protein</fullName>
    </recommendedName>
</protein>
<gene>
    <name evidence="5" type="ORF">Ae201684_012434</name>
</gene>
<organism evidence="5 6">
    <name type="scientific">Aphanomyces euteiches</name>
    <dbReference type="NCBI Taxonomy" id="100861"/>
    <lineage>
        <taxon>Eukaryota</taxon>
        <taxon>Sar</taxon>
        <taxon>Stramenopiles</taxon>
        <taxon>Oomycota</taxon>
        <taxon>Saprolegniomycetes</taxon>
        <taxon>Saprolegniales</taxon>
        <taxon>Verrucalvaceae</taxon>
        <taxon>Aphanomyces</taxon>
    </lineage>
</organism>
<reference evidence="5 6" key="1">
    <citation type="submission" date="2019-07" db="EMBL/GenBank/DDBJ databases">
        <title>Genomics analysis of Aphanomyces spp. identifies a new class of oomycete effector associated with host adaptation.</title>
        <authorList>
            <person name="Gaulin E."/>
        </authorList>
    </citation>
    <scope>NUCLEOTIDE SEQUENCE [LARGE SCALE GENOMIC DNA]</scope>
    <source>
        <strain evidence="5 6">ATCC 201684</strain>
    </source>
</reference>
<name>A0A6G0WRK2_9STRA</name>
<keyword evidence="2" id="KW-0378">Hydrolase</keyword>
<feature type="signal peptide" evidence="3">
    <location>
        <begin position="1"/>
        <end position="18"/>
    </location>
</feature>
<comment type="caution">
    <text evidence="5">The sequence shown here is derived from an EMBL/GenBank/DDBJ whole genome shotgun (WGS) entry which is preliminary data.</text>
</comment>
<feature type="domain" description="AB hydrolase-1" evidence="4">
    <location>
        <begin position="70"/>
        <end position="251"/>
    </location>
</feature>